<dbReference type="Proteomes" id="UP000469870">
    <property type="component" value="Unassembled WGS sequence"/>
</dbReference>
<dbReference type="RefSeq" id="WP_153862728.1">
    <property type="nucleotide sequence ID" value="NZ_WJQR01000016.1"/>
</dbReference>
<proteinExistence type="predicted"/>
<organism evidence="1 2">
    <name type="scientific">Fundicoccus ignavus</name>
    <dbReference type="NCBI Taxonomy" id="2664442"/>
    <lineage>
        <taxon>Bacteria</taxon>
        <taxon>Bacillati</taxon>
        <taxon>Bacillota</taxon>
        <taxon>Bacilli</taxon>
        <taxon>Lactobacillales</taxon>
        <taxon>Aerococcaceae</taxon>
        <taxon>Fundicoccus</taxon>
    </lineage>
</organism>
<reference evidence="1 2" key="1">
    <citation type="submission" date="2019-11" db="EMBL/GenBank/DDBJ databases">
        <title>Characterisation of Fundicoccus ignavus gen. nov. sp. nov., a novel genus of the family Aerococcaceae isolated from bulk tank milk.</title>
        <authorList>
            <person name="Siebert A."/>
            <person name="Huptas C."/>
            <person name="Wenning M."/>
            <person name="Scherer S."/>
            <person name="Doll E.V."/>
        </authorList>
    </citation>
    <scope>NUCLEOTIDE SEQUENCE [LARGE SCALE GENOMIC DNA]</scope>
    <source>
        <strain evidence="1 2">DSM 109653</strain>
    </source>
</reference>
<name>A0A844BL92_9LACT</name>
<evidence type="ECO:0000313" key="1">
    <source>
        <dbReference type="EMBL" id="MRI82670.1"/>
    </source>
</evidence>
<gene>
    <name evidence="1" type="ORF">GIY11_11675</name>
</gene>
<evidence type="ECO:0000313" key="2">
    <source>
        <dbReference type="Proteomes" id="UP000469870"/>
    </source>
</evidence>
<comment type="caution">
    <text evidence="1">The sequence shown here is derived from an EMBL/GenBank/DDBJ whole genome shotgun (WGS) entry which is preliminary data.</text>
</comment>
<dbReference type="EMBL" id="WJQR01000016">
    <property type="protein sequence ID" value="MRI82670.1"/>
    <property type="molecule type" value="Genomic_DNA"/>
</dbReference>
<protein>
    <submittedName>
        <fullName evidence="1">Uncharacterized protein</fullName>
    </submittedName>
</protein>
<accession>A0A844BL92</accession>
<sequence>MCHYSTEDFGIFMLLRYGVEVDEEKVKEEQFLLYKEELDNQLVSSDLLANIPELALIDVCSYATEKNEWKVYVASDVHTYFPLFLICLRDEEKIYEEDLRLD</sequence>
<dbReference type="AlphaFoldDB" id="A0A844BL92"/>